<evidence type="ECO:0000313" key="7">
    <source>
        <dbReference type="EMBL" id="KRM56117.1"/>
    </source>
</evidence>
<protein>
    <submittedName>
        <fullName evidence="7">Guanylate kinase</fullName>
    </submittedName>
</protein>
<accession>A0A0R1ZNP3</accession>
<evidence type="ECO:0000259" key="6">
    <source>
        <dbReference type="PROSITE" id="PS50052"/>
    </source>
</evidence>
<name>A0A0R1ZNP3_9LACO</name>
<comment type="caution">
    <text evidence="7">The sequence shown here is derived from an EMBL/GenBank/DDBJ whole genome shotgun (WGS) entry which is preliminary data.</text>
</comment>
<evidence type="ECO:0000256" key="5">
    <source>
        <dbReference type="ARBA" id="ARBA00048594"/>
    </source>
</evidence>
<keyword evidence="3" id="KW-0808">Transferase</keyword>
<dbReference type="PANTHER" id="PTHR23117:SF13">
    <property type="entry name" value="GUANYLATE KINASE"/>
    <property type="match status" value="1"/>
</dbReference>
<dbReference type="GO" id="GO:0004385">
    <property type="term" value="F:GMP kinase activity"/>
    <property type="evidence" value="ECO:0007669"/>
    <property type="project" value="UniProtKB-EC"/>
</dbReference>
<dbReference type="PANTHER" id="PTHR23117">
    <property type="entry name" value="GUANYLATE KINASE-RELATED"/>
    <property type="match status" value="1"/>
</dbReference>
<dbReference type="AlphaFoldDB" id="A0A0R1ZNP3"/>
<keyword evidence="8" id="KW-1185">Reference proteome</keyword>
<comment type="function">
    <text evidence="1">Essential for recycling GMP and indirectly, cGMP.</text>
</comment>
<dbReference type="Gene3D" id="3.40.50.300">
    <property type="entry name" value="P-loop containing nucleotide triphosphate hydrolases"/>
    <property type="match status" value="1"/>
</dbReference>
<dbReference type="Proteomes" id="UP000051679">
    <property type="component" value="Unassembled WGS sequence"/>
</dbReference>
<dbReference type="GO" id="GO:0005829">
    <property type="term" value="C:cytosol"/>
    <property type="evidence" value="ECO:0007669"/>
    <property type="project" value="TreeGrafter"/>
</dbReference>
<dbReference type="OrthoDB" id="1033810at2"/>
<evidence type="ECO:0000313" key="8">
    <source>
        <dbReference type="Proteomes" id="UP000051679"/>
    </source>
</evidence>
<keyword evidence="4 7" id="KW-0418">Kinase</keyword>
<evidence type="ECO:0000256" key="1">
    <source>
        <dbReference type="ARBA" id="ARBA00003531"/>
    </source>
</evidence>
<dbReference type="CDD" id="cd00071">
    <property type="entry name" value="GMPK"/>
    <property type="match status" value="1"/>
</dbReference>
<dbReference type="STRING" id="1291052.FC18_GL000646"/>
<evidence type="ECO:0000256" key="2">
    <source>
        <dbReference type="ARBA" id="ARBA00005790"/>
    </source>
</evidence>
<dbReference type="PATRIC" id="fig|1291052.5.peg.659"/>
<dbReference type="InterPro" id="IPR027417">
    <property type="entry name" value="P-loop_NTPase"/>
</dbReference>
<sequence>MLNPLVTVGGKIVAENKVIVITGAAGTGKTTVQKYLLKEFGLKRVLTHTTRPMRAGEQNGVDYYFEDDESFERNHYLERVSYSGYQYGSSFEALQQAWHQGQIATIVLETLGAITYAEKLGDQAVILFMTVRNHAQLKERMQIRGDNPKMIAKRLGSKEHERDLELPAELKNRAIEIDNTNWSTTRQQLDNIVKRLQDKD</sequence>
<dbReference type="PROSITE" id="PS50052">
    <property type="entry name" value="GUANYLATE_KINASE_2"/>
    <property type="match status" value="1"/>
</dbReference>
<reference evidence="7 8" key="1">
    <citation type="journal article" date="2015" name="Genome Announc.">
        <title>Expanding the biotechnology potential of lactobacilli through comparative genomics of 213 strains and associated genera.</title>
        <authorList>
            <person name="Sun Z."/>
            <person name="Harris H.M."/>
            <person name="McCann A."/>
            <person name="Guo C."/>
            <person name="Argimon S."/>
            <person name="Zhang W."/>
            <person name="Yang X."/>
            <person name="Jeffery I.B."/>
            <person name="Cooney J.C."/>
            <person name="Kagawa T.F."/>
            <person name="Liu W."/>
            <person name="Song Y."/>
            <person name="Salvetti E."/>
            <person name="Wrobel A."/>
            <person name="Rasinkangas P."/>
            <person name="Parkhill J."/>
            <person name="Rea M.C."/>
            <person name="O'Sullivan O."/>
            <person name="Ritari J."/>
            <person name="Douillard F.P."/>
            <person name="Paul Ross R."/>
            <person name="Yang R."/>
            <person name="Briner A.E."/>
            <person name="Felis G.E."/>
            <person name="de Vos W.M."/>
            <person name="Barrangou R."/>
            <person name="Klaenhammer T.R."/>
            <person name="Caufield P.W."/>
            <person name="Cui Y."/>
            <person name="Zhang H."/>
            <person name="O'Toole P.W."/>
        </authorList>
    </citation>
    <scope>NUCLEOTIDE SEQUENCE [LARGE SCALE GENOMIC DNA]</scope>
    <source>
        <strain evidence="7 8">DSM 20505</strain>
    </source>
</reference>
<evidence type="ECO:0000256" key="3">
    <source>
        <dbReference type="ARBA" id="ARBA00022679"/>
    </source>
</evidence>
<dbReference type="EMBL" id="AYYO01000009">
    <property type="protein sequence ID" value="KRM56117.1"/>
    <property type="molecule type" value="Genomic_DNA"/>
</dbReference>
<proteinExistence type="inferred from homology"/>
<comment type="similarity">
    <text evidence="2">Belongs to the guanylate kinase family.</text>
</comment>
<dbReference type="SUPFAM" id="SSF52540">
    <property type="entry name" value="P-loop containing nucleoside triphosphate hydrolases"/>
    <property type="match status" value="1"/>
</dbReference>
<dbReference type="SMART" id="SM00072">
    <property type="entry name" value="GuKc"/>
    <property type="match status" value="1"/>
</dbReference>
<dbReference type="InterPro" id="IPR008144">
    <property type="entry name" value="Guanylate_kin-like_dom"/>
</dbReference>
<evidence type="ECO:0000256" key="4">
    <source>
        <dbReference type="ARBA" id="ARBA00022777"/>
    </source>
</evidence>
<dbReference type="InterPro" id="IPR008145">
    <property type="entry name" value="GK/Ca_channel_bsu"/>
</dbReference>
<feature type="domain" description="Guanylate kinase-like" evidence="6">
    <location>
        <begin position="16"/>
        <end position="194"/>
    </location>
</feature>
<organism evidence="7 8">
    <name type="scientific">Lacticaseibacillus sharpeae JCM 1186 = DSM 20505</name>
    <dbReference type="NCBI Taxonomy" id="1291052"/>
    <lineage>
        <taxon>Bacteria</taxon>
        <taxon>Bacillati</taxon>
        <taxon>Bacillota</taxon>
        <taxon>Bacilli</taxon>
        <taxon>Lactobacillales</taxon>
        <taxon>Lactobacillaceae</taxon>
        <taxon>Lacticaseibacillus</taxon>
    </lineage>
</organism>
<comment type="catalytic activity">
    <reaction evidence="5">
        <text>GMP + ATP = GDP + ADP</text>
        <dbReference type="Rhea" id="RHEA:20780"/>
        <dbReference type="ChEBI" id="CHEBI:30616"/>
        <dbReference type="ChEBI" id="CHEBI:58115"/>
        <dbReference type="ChEBI" id="CHEBI:58189"/>
        <dbReference type="ChEBI" id="CHEBI:456216"/>
        <dbReference type="EC" id="2.7.4.8"/>
    </reaction>
</comment>
<dbReference type="Pfam" id="PF00625">
    <property type="entry name" value="Guanylate_kin"/>
    <property type="match status" value="1"/>
</dbReference>
<gene>
    <name evidence="7" type="ORF">FC18_GL000646</name>
</gene>